<protein>
    <recommendedName>
        <fullName evidence="2">histidine kinase</fullName>
        <ecNumber evidence="2">2.7.13.3</ecNumber>
    </recommendedName>
</protein>
<proteinExistence type="predicted"/>
<dbReference type="EMBL" id="CAADHO010000006">
    <property type="protein sequence ID" value="VFQ45635.1"/>
    <property type="molecule type" value="Genomic_DNA"/>
</dbReference>
<dbReference type="SMART" id="SM00388">
    <property type="entry name" value="HisKA"/>
    <property type="match status" value="1"/>
</dbReference>
<reference evidence="9 10" key="1">
    <citation type="submission" date="2019-03" db="EMBL/GenBank/DDBJ databases">
        <authorList>
            <person name="Nijsse B."/>
        </authorList>
    </citation>
    <scope>NUCLEOTIDE SEQUENCE [LARGE SCALE GENOMIC DNA]</scope>
    <source>
        <strain evidence="9">Desulfoluna butyratoxydans MSL71</strain>
    </source>
</reference>
<dbReference type="GO" id="GO:0000155">
    <property type="term" value="F:phosphorelay sensor kinase activity"/>
    <property type="evidence" value="ECO:0007669"/>
    <property type="project" value="InterPro"/>
</dbReference>
<dbReference type="AlphaFoldDB" id="A0A4U8YNF1"/>
<evidence type="ECO:0000313" key="9">
    <source>
        <dbReference type="EMBL" id="VFQ45635.1"/>
    </source>
</evidence>
<feature type="domain" description="Histidine kinase" evidence="8">
    <location>
        <begin position="154"/>
        <end position="363"/>
    </location>
</feature>
<dbReference type="InterPro" id="IPR005467">
    <property type="entry name" value="His_kinase_dom"/>
</dbReference>
<dbReference type="PANTHER" id="PTHR43711">
    <property type="entry name" value="TWO-COMPONENT HISTIDINE KINASE"/>
    <property type="match status" value="1"/>
</dbReference>
<dbReference type="SUPFAM" id="SSF55874">
    <property type="entry name" value="ATPase domain of HSP90 chaperone/DNA topoisomerase II/histidine kinase"/>
    <property type="match status" value="1"/>
</dbReference>
<keyword evidence="7" id="KW-0812">Transmembrane</keyword>
<dbReference type="InterPro" id="IPR003661">
    <property type="entry name" value="HisK_dim/P_dom"/>
</dbReference>
<organism evidence="9 10">
    <name type="scientific">Desulfoluna butyratoxydans</name>
    <dbReference type="NCBI Taxonomy" id="231438"/>
    <lineage>
        <taxon>Bacteria</taxon>
        <taxon>Pseudomonadati</taxon>
        <taxon>Thermodesulfobacteriota</taxon>
        <taxon>Desulfobacteria</taxon>
        <taxon>Desulfobacterales</taxon>
        <taxon>Desulfolunaceae</taxon>
        <taxon>Desulfoluna</taxon>
    </lineage>
</organism>
<evidence type="ECO:0000256" key="3">
    <source>
        <dbReference type="ARBA" id="ARBA00022553"/>
    </source>
</evidence>
<evidence type="ECO:0000256" key="2">
    <source>
        <dbReference type="ARBA" id="ARBA00012438"/>
    </source>
</evidence>
<dbReference type="SMART" id="SM00387">
    <property type="entry name" value="HATPase_c"/>
    <property type="match status" value="1"/>
</dbReference>
<dbReference type="InterPro" id="IPR004358">
    <property type="entry name" value="Sig_transdc_His_kin-like_C"/>
</dbReference>
<dbReference type="EC" id="2.7.13.3" evidence="2"/>
<sequence>MKRLLPILLVLASAGIGVLHFVTPGHDMFLHDTWRRLSYFPIAVGALFYGLRGGIIMALLNSLAFIPHLLLYMGRNPVTYRSELTEVGLYFAAGILVGVVSGKEKQVSEQYRAVSEQLEKSLKRVKDDARTLLSLEDQLRVSQKRAVAGELSSSLAHEIKNPLGAIRGAAEIILDEAPEEGLSRKFAGILIKETERLDKTLAGMLAMATSRESGTQEVERTLSEVVDHVNDTMSIRLKDRQVRLTMACGDNARGVRVEGEKVSQVLVNLVLNAVAVVGKGGRIDVTATVSEGVCSVTVSDDGPGIAPDFFPRLFEPFVSGSKEGTGLGLPISRRIAQSLGGSLEARNRDEGGAEFCFSFPCLTE</sequence>
<dbReference type="RefSeq" id="WP_180142457.1">
    <property type="nucleotide sequence ID" value="NZ_CAADHO010000006.1"/>
</dbReference>
<evidence type="ECO:0000256" key="5">
    <source>
        <dbReference type="ARBA" id="ARBA00022777"/>
    </source>
</evidence>
<keyword evidence="5 9" id="KW-0418">Kinase</keyword>
<dbReference type="InterPro" id="IPR003594">
    <property type="entry name" value="HATPase_dom"/>
</dbReference>
<dbReference type="PROSITE" id="PS50109">
    <property type="entry name" value="HIS_KIN"/>
    <property type="match status" value="1"/>
</dbReference>
<evidence type="ECO:0000256" key="4">
    <source>
        <dbReference type="ARBA" id="ARBA00022679"/>
    </source>
</evidence>
<dbReference type="Pfam" id="PF00512">
    <property type="entry name" value="HisKA"/>
    <property type="match status" value="1"/>
</dbReference>
<accession>A0A4U8YNF1</accession>
<name>A0A4U8YNF1_9BACT</name>
<dbReference type="InterPro" id="IPR036890">
    <property type="entry name" value="HATPase_C_sf"/>
</dbReference>
<evidence type="ECO:0000256" key="1">
    <source>
        <dbReference type="ARBA" id="ARBA00000085"/>
    </source>
</evidence>
<keyword evidence="6" id="KW-0902">Two-component regulatory system</keyword>
<keyword evidence="7" id="KW-0472">Membrane</keyword>
<dbReference type="InterPro" id="IPR036097">
    <property type="entry name" value="HisK_dim/P_sf"/>
</dbReference>
<dbReference type="InterPro" id="IPR050736">
    <property type="entry name" value="Sensor_HK_Regulatory"/>
</dbReference>
<dbReference type="PANTHER" id="PTHR43711:SF28">
    <property type="entry name" value="SENSOR HISTIDINE KINASE YXDK"/>
    <property type="match status" value="1"/>
</dbReference>
<evidence type="ECO:0000313" key="10">
    <source>
        <dbReference type="Proteomes" id="UP000507962"/>
    </source>
</evidence>
<dbReference type="CDD" id="cd00082">
    <property type="entry name" value="HisKA"/>
    <property type="match status" value="1"/>
</dbReference>
<dbReference type="Pfam" id="PF02518">
    <property type="entry name" value="HATPase_c"/>
    <property type="match status" value="1"/>
</dbReference>
<evidence type="ECO:0000256" key="6">
    <source>
        <dbReference type="ARBA" id="ARBA00023012"/>
    </source>
</evidence>
<gene>
    <name evidence="9" type="ORF">MSL71_32960</name>
</gene>
<comment type="catalytic activity">
    <reaction evidence="1">
        <text>ATP + protein L-histidine = ADP + protein N-phospho-L-histidine.</text>
        <dbReference type="EC" id="2.7.13.3"/>
    </reaction>
</comment>
<keyword evidence="10" id="KW-1185">Reference proteome</keyword>
<dbReference type="PRINTS" id="PR00344">
    <property type="entry name" value="BCTRLSENSOR"/>
</dbReference>
<dbReference type="Proteomes" id="UP000507962">
    <property type="component" value="Unassembled WGS sequence"/>
</dbReference>
<keyword evidence="3" id="KW-0597">Phosphoprotein</keyword>
<evidence type="ECO:0000256" key="7">
    <source>
        <dbReference type="SAM" id="Phobius"/>
    </source>
</evidence>
<keyword evidence="4" id="KW-0808">Transferase</keyword>
<dbReference type="Gene3D" id="1.10.287.130">
    <property type="match status" value="1"/>
</dbReference>
<keyword evidence="7" id="KW-1133">Transmembrane helix</keyword>
<dbReference type="SUPFAM" id="SSF47384">
    <property type="entry name" value="Homodimeric domain of signal transducing histidine kinase"/>
    <property type="match status" value="1"/>
</dbReference>
<dbReference type="Gene3D" id="3.30.565.10">
    <property type="entry name" value="Histidine kinase-like ATPase, C-terminal domain"/>
    <property type="match status" value="1"/>
</dbReference>
<evidence type="ECO:0000259" key="8">
    <source>
        <dbReference type="PROSITE" id="PS50109"/>
    </source>
</evidence>
<feature type="transmembrane region" description="Helical" evidence="7">
    <location>
        <begin position="39"/>
        <end position="72"/>
    </location>
</feature>